<evidence type="ECO:0000313" key="2">
    <source>
        <dbReference type="Proteomes" id="UP000308600"/>
    </source>
</evidence>
<name>A0ACD3AG50_9AGAR</name>
<accession>A0ACD3AG50</accession>
<evidence type="ECO:0000313" key="1">
    <source>
        <dbReference type="EMBL" id="TFK64526.1"/>
    </source>
</evidence>
<proteinExistence type="predicted"/>
<gene>
    <name evidence="1" type="ORF">BDN72DRAFT_846512</name>
</gene>
<protein>
    <submittedName>
        <fullName evidence="1">Uncharacterized protein</fullName>
    </submittedName>
</protein>
<sequence>MWLERVKVQMRAIRLYTELSQPHHFGTKALSYLRCAAIDSDRWRMENIDSDRLRQVGYNCMMHRKNESCTVFCVNETVLKIKRLRTETAHDEVERLSWDIKIRRCRGRHQARGAKLERLVDLSPLDTVEWSKLSSFATRETVLNSDDAPRPRHTVAPRRSEVEEQYFDCAHGCTECTRKQGRNSTNFELRFGSYL</sequence>
<dbReference type="EMBL" id="ML208471">
    <property type="protein sequence ID" value="TFK64526.1"/>
    <property type="molecule type" value="Genomic_DNA"/>
</dbReference>
<reference evidence="1 2" key="1">
    <citation type="journal article" date="2019" name="Nat. Ecol. Evol.">
        <title>Megaphylogeny resolves global patterns of mushroom evolution.</title>
        <authorList>
            <person name="Varga T."/>
            <person name="Krizsan K."/>
            <person name="Foldi C."/>
            <person name="Dima B."/>
            <person name="Sanchez-Garcia M."/>
            <person name="Sanchez-Ramirez S."/>
            <person name="Szollosi G.J."/>
            <person name="Szarkandi J.G."/>
            <person name="Papp V."/>
            <person name="Albert L."/>
            <person name="Andreopoulos W."/>
            <person name="Angelini C."/>
            <person name="Antonin V."/>
            <person name="Barry K.W."/>
            <person name="Bougher N.L."/>
            <person name="Buchanan P."/>
            <person name="Buyck B."/>
            <person name="Bense V."/>
            <person name="Catcheside P."/>
            <person name="Chovatia M."/>
            <person name="Cooper J."/>
            <person name="Damon W."/>
            <person name="Desjardin D."/>
            <person name="Finy P."/>
            <person name="Geml J."/>
            <person name="Haridas S."/>
            <person name="Hughes K."/>
            <person name="Justo A."/>
            <person name="Karasinski D."/>
            <person name="Kautmanova I."/>
            <person name="Kiss B."/>
            <person name="Kocsube S."/>
            <person name="Kotiranta H."/>
            <person name="LaButti K.M."/>
            <person name="Lechner B.E."/>
            <person name="Liimatainen K."/>
            <person name="Lipzen A."/>
            <person name="Lukacs Z."/>
            <person name="Mihaltcheva S."/>
            <person name="Morgado L.N."/>
            <person name="Niskanen T."/>
            <person name="Noordeloos M.E."/>
            <person name="Ohm R.A."/>
            <person name="Ortiz-Santana B."/>
            <person name="Ovrebo C."/>
            <person name="Racz N."/>
            <person name="Riley R."/>
            <person name="Savchenko A."/>
            <person name="Shiryaev A."/>
            <person name="Soop K."/>
            <person name="Spirin V."/>
            <person name="Szebenyi C."/>
            <person name="Tomsovsky M."/>
            <person name="Tulloss R.E."/>
            <person name="Uehling J."/>
            <person name="Grigoriev I.V."/>
            <person name="Vagvolgyi C."/>
            <person name="Papp T."/>
            <person name="Martin F.M."/>
            <person name="Miettinen O."/>
            <person name="Hibbett D.S."/>
            <person name="Nagy L.G."/>
        </authorList>
    </citation>
    <scope>NUCLEOTIDE SEQUENCE [LARGE SCALE GENOMIC DNA]</scope>
    <source>
        <strain evidence="1 2">NL-1719</strain>
    </source>
</reference>
<organism evidence="1 2">
    <name type="scientific">Pluteus cervinus</name>
    <dbReference type="NCBI Taxonomy" id="181527"/>
    <lineage>
        <taxon>Eukaryota</taxon>
        <taxon>Fungi</taxon>
        <taxon>Dikarya</taxon>
        <taxon>Basidiomycota</taxon>
        <taxon>Agaricomycotina</taxon>
        <taxon>Agaricomycetes</taxon>
        <taxon>Agaricomycetidae</taxon>
        <taxon>Agaricales</taxon>
        <taxon>Pluteineae</taxon>
        <taxon>Pluteaceae</taxon>
        <taxon>Pluteus</taxon>
    </lineage>
</organism>
<keyword evidence="2" id="KW-1185">Reference proteome</keyword>
<dbReference type="Proteomes" id="UP000308600">
    <property type="component" value="Unassembled WGS sequence"/>
</dbReference>